<dbReference type="RefSeq" id="XP_024338671.1">
    <property type="nucleotide sequence ID" value="XM_024485807.1"/>
</dbReference>
<dbReference type="Proteomes" id="UP000194127">
    <property type="component" value="Unassembled WGS sequence"/>
</dbReference>
<dbReference type="EMBL" id="KZ110598">
    <property type="protein sequence ID" value="OSX61877.1"/>
    <property type="molecule type" value="Genomic_DNA"/>
</dbReference>
<evidence type="ECO:0000313" key="1">
    <source>
        <dbReference type="EMBL" id="OSX61877.1"/>
    </source>
</evidence>
<accession>A0A1X6MZU0</accession>
<sequence length="524" mass="56875">MAALMLAEAPCDGGVPPRAPPRARPRAEKKLFSLGQRAQLMSRICSTLVARFSAACHVVKVLSLILRYTREGMPLRYLLRSSRSSYPEQSAGPLNSAENSAAAAVKAASSLKGVVTPCTPIYTNSCHRIGVGEGASGSPCRGWLQEKTLSASGGMEDTAGVEAAVVALRWSNFKRSECSSSLSAELAVKAPKKVRVWREISSRLTWIGDDSLRKSGAGGDRAKMLRGGSRRKGAAGAEWVLSLSDCLVARLILRDQSGCPIWARLLLATVESRLRAVWEVDVDEILRVECVNLALTGSHDGWGKDGEEPKPRIHEDKYRPLKCSVGNVCTLSTYRNVPYGCAPPDLWGSKGQEVETEVPRAAEAGLYTGEDKGRLCALDRVQLGTATPFTDEAAFLKAFKARFGNLDDTAAAQVELTKLCADRTMHKKCTAAEFLALFKGPADCSGYGNLELRDKYLSGIPSRVYQKIELETFATWQEANTHATAVEQILDVSWARWPELNNFFSARGQGRGYQKATQGAVAQD</sequence>
<name>A0A1X6MZU0_9APHY</name>
<reference evidence="1 2" key="1">
    <citation type="submission" date="2017-04" db="EMBL/GenBank/DDBJ databases">
        <title>Genome Sequence of the Model Brown-Rot Fungus Postia placenta SB12.</title>
        <authorList>
            <consortium name="DOE Joint Genome Institute"/>
            <person name="Gaskell J."/>
            <person name="Kersten P."/>
            <person name="Larrondo L.F."/>
            <person name="Canessa P."/>
            <person name="Martinez D."/>
            <person name="Hibbett D."/>
            <person name="Schmoll M."/>
            <person name="Kubicek C.P."/>
            <person name="Martinez A.T."/>
            <person name="Yadav J."/>
            <person name="Master E."/>
            <person name="Magnuson J.K."/>
            <person name="James T."/>
            <person name="Yaver D."/>
            <person name="Berka R."/>
            <person name="Labutti K."/>
            <person name="Lipzen A."/>
            <person name="Aerts A."/>
            <person name="Barry K."/>
            <person name="Henrissat B."/>
            <person name="Blanchette R."/>
            <person name="Grigoriev I."/>
            <person name="Cullen D."/>
        </authorList>
    </citation>
    <scope>NUCLEOTIDE SEQUENCE [LARGE SCALE GENOMIC DNA]</scope>
    <source>
        <strain evidence="1 2">MAD-698-R-SB12</strain>
    </source>
</reference>
<organism evidence="1 2">
    <name type="scientific">Postia placenta MAD-698-R-SB12</name>
    <dbReference type="NCBI Taxonomy" id="670580"/>
    <lineage>
        <taxon>Eukaryota</taxon>
        <taxon>Fungi</taxon>
        <taxon>Dikarya</taxon>
        <taxon>Basidiomycota</taxon>
        <taxon>Agaricomycotina</taxon>
        <taxon>Agaricomycetes</taxon>
        <taxon>Polyporales</taxon>
        <taxon>Adustoporiaceae</taxon>
        <taxon>Rhodonia</taxon>
    </lineage>
</organism>
<dbReference type="AlphaFoldDB" id="A0A1X6MZU0"/>
<dbReference type="OrthoDB" id="3064660at2759"/>
<gene>
    <name evidence="1" type="ORF">POSPLADRAFT_1145473</name>
</gene>
<keyword evidence="2" id="KW-1185">Reference proteome</keyword>
<proteinExistence type="predicted"/>
<dbReference type="GeneID" id="36330756"/>
<protein>
    <submittedName>
        <fullName evidence="1">Uncharacterized protein</fullName>
    </submittedName>
</protein>
<evidence type="ECO:0000313" key="2">
    <source>
        <dbReference type="Proteomes" id="UP000194127"/>
    </source>
</evidence>